<evidence type="ECO:0000313" key="1">
    <source>
        <dbReference type="EMBL" id="RIE15496.1"/>
    </source>
</evidence>
<dbReference type="Gene3D" id="3.10.20.30">
    <property type="match status" value="1"/>
</dbReference>
<dbReference type="AlphaFoldDB" id="A0A398DIL2"/>
<proteinExistence type="predicted"/>
<dbReference type="OrthoDB" id="200013at2"/>
<dbReference type="InterPro" id="IPR016155">
    <property type="entry name" value="Mopterin_synth/thiamin_S_b"/>
</dbReference>
<dbReference type="Proteomes" id="UP000266489">
    <property type="component" value="Unassembled WGS sequence"/>
</dbReference>
<reference evidence="1 2" key="1">
    <citation type="submission" date="2018-09" db="EMBL/GenBank/DDBJ databases">
        <title>Discovery and Ecogenomic Context for Candidatus Cryosericales, a Global Caldiserica Order Active in Thawing Permafrost.</title>
        <authorList>
            <person name="Martinez M.A."/>
            <person name="Woodcroft B.J."/>
            <person name="Ignacio Espinoza J.C."/>
            <person name="Zayed A."/>
            <person name="Singleton C.M."/>
            <person name="Boyd J."/>
            <person name="Li Y.-F."/>
            <person name="Purvine S."/>
            <person name="Maughan H."/>
            <person name="Hodgkins S.B."/>
            <person name="Anderson D."/>
            <person name="Sederholm M."/>
            <person name="Temperton B."/>
            <person name="Saleska S.R."/>
            <person name="Tyson G.W."/>
            <person name="Rich V.I."/>
        </authorList>
    </citation>
    <scope>NUCLEOTIDE SEQUENCE [LARGE SCALE GENOMIC DNA]</scope>
    <source>
        <strain evidence="1 2">SMC5</strain>
    </source>
</reference>
<accession>A0A398DIL2</accession>
<dbReference type="Pfam" id="PF02597">
    <property type="entry name" value="ThiS"/>
    <property type="match status" value="1"/>
</dbReference>
<gene>
    <name evidence="1" type="ORF">SMC5_00895</name>
</gene>
<dbReference type="InterPro" id="IPR003749">
    <property type="entry name" value="ThiS/MoaD-like"/>
</dbReference>
<organism evidence="1 2">
    <name type="scientific">Candidatus Cryosericum odellii</name>
    <dbReference type="NCBI Taxonomy" id="2290917"/>
    <lineage>
        <taxon>Bacteria</taxon>
        <taxon>Pseudomonadati</taxon>
        <taxon>Caldisericota/Cryosericota group</taxon>
        <taxon>Candidatus Cryosericota</taxon>
        <taxon>Candidatus Cryosericia</taxon>
        <taxon>Candidatus Cryosericales</taxon>
        <taxon>Candidatus Cryosericaceae</taxon>
        <taxon>Candidatus Cryosericum</taxon>
    </lineage>
</organism>
<name>A0A398DIL2_9BACT</name>
<sequence>MKRLPPAGMNVKIKLFQDYKQYHDTPEYELELPAGTTAGEIVRQLGIKGPELAYLILILKGKRVYDEYVLQDGDELVFAAPIGGG</sequence>
<dbReference type="SUPFAM" id="SSF54285">
    <property type="entry name" value="MoaD/ThiS"/>
    <property type="match status" value="1"/>
</dbReference>
<dbReference type="EMBL" id="QXIU01000022">
    <property type="protein sequence ID" value="RIE15496.1"/>
    <property type="molecule type" value="Genomic_DNA"/>
</dbReference>
<dbReference type="InterPro" id="IPR012675">
    <property type="entry name" value="Beta-grasp_dom_sf"/>
</dbReference>
<comment type="caution">
    <text evidence="1">The sequence shown here is derived from an EMBL/GenBank/DDBJ whole genome shotgun (WGS) entry which is preliminary data.</text>
</comment>
<protein>
    <submittedName>
        <fullName evidence="1">MoaD/ThiS family protein</fullName>
    </submittedName>
</protein>
<evidence type="ECO:0000313" key="2">
    <source>
        <dbReference type="Proteomes" id="UP000266489"/>
    </source>
</evidence>